<evidence type="ECO:0000256" key="1">
    <source>
        <dbReference type="ARBA" id="ARBA00005598"/>
    </source>
</evidence>
<dbReference type="Gene3D" id="3.40.50.1820">
    <property type="entry name" value="alpha/beta hydrolase"/>
    <property type="match status" value="1"/>
</dbReference>
<dbReference type="SUPFAM" id="SSF53474">
    <property type="entry name" value="alpha/beta-Hydrolases"/>
    <property type="match status" value="1"/>
</dbReference>
<dbReference type="PANTHER" id="PTHR11034">
    <property type="entry name" value="N-MYC DOWNSTREAM REGULATED"/>
    <property type="match status" value="1"/>
</dbReference>
<comment type="similarity">
    <text evidence="1">Belongs to the NDRG family.</text>
</comment>
<dbReference type="EMBL" id="BLXT01006930">
    <property type="protein sequence ID" value="GFO34782.1"/>
    <property type="molecule type" value="Genomic_DNA"/>
</dbReference>
<reference evidence="2 3" key="1">
    <citation type="journal article" date="2021" name="Elife">
        <title>Chloroplast acquisition without the gene transfer in kleptoplastic sea slugs, Plakobranchus ocellatus.</title>
        <authorList>
            <person name="Maeda T."/>
            <person name="Takahashi S."/>
            <person name="Yoshida T."/>
            <person name="Shimamura S."/>
            <person name="Takaki Y."/>
            <person name="Nagai Y."/>
            <person name="Toyoda A."/>
            <person name="Suzuki Y."/>
            <person name="Arimoto A."/>
            <person name="Ishii H."/>
            <person name="Satoh N."/>
            <person name="Nishiyama T."/>
            <person name="Hasebe M."/>
            <person name="Maruyama T."/>
            <person name="Minagawa J."/>
            <person name="Obokata J."/>
            <person name="Shigenobu S."/>
        </authorList>
    </citation>
    <scope>NUCLEOTIDE SEQUENCE [LARGE SCALE GENOMIC DNA]</scope>
</reference>
<dbReference type="AlphaFoldDB" id="A0AAV4CSB2"/>
<sequence length="435" mass="49644">MYLRRQSGLHWRQQAKGSINYDCACLCPVPSNNNDNNNNNNINNNNNNNIAYNLLNYLRGEILKHKRLRVTMEKKTDIELTSIDTMDPKPRSFANTNANAILIQEDDVETPYGNLHVAIQGDRSKQAILTFHDIGLNHITCFQGFFSYPDMQPILRHFCVYHVNAPGQEDGALHLKPEHDALGNPQSLGSRFVYPDMDQLADAIHHVVDHYGLKTFIGFGVGAGANILARYELNHHEKVDSLILVNPTASKSGWIEWGYQKMNSWYLYSGQLTSFTEEYLLWHWFGKKTRWTNHDLIHTYQEYIKTLNAQNLSLFIETFLKRSDLGIVREMDPMRKVSARTIRCRSLILTGDDSPHMGEAVEMNGRMLPEETDFMKIADCGGMPLEEQPGKTCEAFRLFLQGMGYVPSLVQRHSAAAENNQLHSLETKLHPPVLV</sequence>
<proteinExistence type="inferred from homology"/>
<protein>
    <submittedName>
        <fullName evidence="2">Protein ndrg3</fullName>
    </submittedName>
</protein>
<dbReference type="InterPro" id="IPR004142">
    <property type="entry name" value="NDRG"/>
</dbReference>
<dbReference type="Pfam" id="PF03096">
    <property type="entry name" value="Ndr"/>
    <property type="match status" value="1"/>
</dbReference>
<accession>A0AAV4CSB2</accession>
<dbReference type="InterPro" id="IPR029058">
    <property type="entry name" value="AB_hydrolase_fold"/>
</dbReference>
<keyword evidence="3" id="KW-1185">Reference proteome</keyword>
<name>A0AAV4CSB2_9GAST</name>
<organism evidence="2 3">
    <name type="scientific">Plakobranchus ocellatus</name>
    <dbReference type="NCBI Taxonomy" id="259542"/>
    <lineage>
        <taxon>Eukaryota</taxon>
        <taxon>Metazoa</taxon>
        <taxon>Spiralia</taxon>
        <taxon>Lophotrochozoa</taxon>
        <taxon>Mollusca</taxon>
        <taxon>Gastropoda</taxon>
        <taxon>Heterobranchia</taxon>
        <taxon>Euthyneura</taxon>
        <taxon>Panpulmonata</taxon>
        <taxon>Sacoglossa</taxon>
        <taxon>Placobranchoidea</taxon>
        <taxon>Plakobranchidae</taxon>
        <taxon>Plakobranchus</taxon>
    </lineage>
</organism>
<comment type="caution">
    <text evidence="2">The sequence shown here is derived from an EMBL/GenBank/DDBJ whole genome shotgun (WGS) entry which is preliminary data.</text>
</comment>
<evidence type="ECO:0000313" key="2">
    <source>
        <dbReference type="EMBL" id="GFO34782.1"/>
    </source>
</evidence>
<evidence type="ECO:0000313" key="3">
    <source>
        <dbReference type="Proteomes" id="UP000735302"/>
    </source>
</evidence>
<dbReference type="Proteomes" id="UP000735302">
    <property type="component" value="Unassembled WGS sequence"/>
</dbReference>
<gene>
    <name evidence="2" type="ORF">PoB_006128700</name>
</gene>